<dbReference type="CDD" id="cd00487">
    <property type="entry name" value="Pep_deformylase"/>
    <property type="match status" value="1"/>
</dbReference>
<dbReference type="AlphaFoldDB" id="A0A4R2MXV8"/>
<protein>
    <recommendedName>
        <fullName evidence="6">Peptide deformylase</fullName>
        <shortName evidence="6">PDF</shortName>
        <ecNumber evidence="6">3.5.1.88</ecNumber>
    </recommendedName>
    <alternativeName>
        <fullName evidence="6">Polypeptide deformylase</fullName>
    </alternativeName>
</protein>
<dbReference type="InterPro" id="IPR023635">
    <property type="entry name" value="Peptide_deformylase"/>
</dbReference>
<proteinExistence type="inferred from homology"/>
<keyword evidence="4 6" id="KW-0648">Protein biosynthesis</keyword>
<sequence>MAQLPILRYPDPRLHKLAKPVEAVDARIKQLVADMLETMYESEGVGLAATQVDVHERLFVMDTSPEHDQPMVFINPQIVARSEELVIWEEGCLSVPQVWDKVTRNARVTVRALDRDGAEFEIALEGLAAVCAQHEIDHLDGKVFVEYLSLLKRERIKIKMAKRAREEARGVA</sequence>
<keyword evidence="5 6" id="KW-0408">Iron</keyword>
<dbReference type="Pfam" id="PF01327">
    <property type="entry name" value="Pep_deformylase"/>
    <property type="match status" value="1"/>
</dbReference>
<organism evidence="7 8">
    <name type="scientific">Rubrivivax gelatinosus</name>
    <name type="common">Rhodocyclus gelatinosus</name>
    <name type="synonym">Rhodopseudomonas gelatinosa</name>
    <dbReference type="NCBI Taxonomy" id="28068"/>
    <lineage>
        <taxon>Bacteria</taxon>
        <taxon>Pseudomonadati</taxon>
        <taxon>Pseudomonadota</taxon>
        <taxon>Betaproteobacteria</taxon>
        <taxon>Burkholderiales</taxon>
        <taxon>Sphaerotilaceae</taxon>
        <taxon>Rubrivivax</taxon>
    </lineage>
</organism>
<dbReference type="OrthoDB" id="9804313at2"/>
<name>A0A4R2MXV8_RUBGE</name>
<evidence type="ECO:0000256" key="6">
    <source>
        <dbReference type="HAMAP-Rule" id="MF_00163"/>
    </source>
</evidence>
<evidence type="ECO:0000313" key="7">
    <source>
        <dbReference type="EMBL" id="TCP05573.1"/>
    </source>
</evidence>
<dbReference type="GO" id="GO:0046872">
    <property type="term" value="F:metal ion binding"/>
    <property type="evidence" value="ECO:0007669"/>
    <property type="project" value="UniProtKB-KW"/>
</dbReference>
<dbReference type="FunFam" id="3.90.45.10:FF:000001">
    <property type="entry name" value="Peptide deformylase"/>
    <property type="match status" value="1"/>
</dbReference>
<comment type="caution">
    <text evidence="7">The sequence shown here is derived from an EMBL/GenBank/DDBJ whole genome shotgun (WGS) entry which is preliminary data.</text>
</comment>
<feature type="active site" evidence="6">
    <location>
        <position position="135"/>
    </location>
</feature>
<dbReference type="PANTHER" id="PTHR10458:SF22">
    <property type="entry name" value="PEPTIDE DEFORMYLASE"/>
    <property type="match status" value="1"/>
</dbReference>
<evidence type="ECO:0000256" key="4">
    <source>
        <dbReference type="ARBA" id="ARBA00022917"/>
    </source>
</evidence>
<comment type="catalytic activity">
    <reaction evidence="6">
        <text>N-terminal N-formyl-L-methionyl-[peptide] + H2O = N-terminal L-methionyl-[peptide] + formate</text>
        <dbReference type="Rhea" id="RHEA:24420"/>
        <dbReference type="Rhea" id="RHEA-COMP:10639"/>
        <dbReference type="Rhea" id="RHEA-COMP:10640"/>
        <dbReference type="ChEBI" id="CHEBI:15377"/>
        <dbReference type="ChEBI" id="CHEBI:15740"/>
        <dbReference type="ChEBI" id="CHEBI:49298"/>
        <dbReference type="ChEBI" id="CHEBI:64731"/>
        <dbReference type="EC" id="3.5.1.88"/>
    </reaction>
</comment>
<dbReference type="GeneID" id="99687172"/>
<comment type="similarity">
    <text evidence="1 6">Belongs to the polypeptide deformylase family.</text>
</comment>
<comment type="cofactor">
    <cofactor evidence="6">
        <name>Fe(2+)</name>
        <dbReference type="ChEBI" id="CHEBI:29033"/>
    </cofactor>
    <text evidence="6">Binds 1 Fe(2+) ion.</text>
</comment>
<dbReference type="HAMAP" id="MF_00163">
    <property type="entry name" value="Pep_deformylase"/>
    <property type="match status" value="1"/>
</dbReference>
<accession>A0A4R2MXV8</accession>
<dbReference type="NCBIfam" id="NF001159">
    <property type="entry name" value="PRK00150.1-3"/>
    <property type="match status" value="1"/>
</dbReference>
<dbReference type="InterPro" id="IPR036821">
    <property type="entry name" value="Peptide_deformylase_sf"/>
</dbReference>
<evidence type="ECO:0000256" key="3">
    <source>
        <dbReference type="ARBA" id="ARBA00022801"/>
    </source>
</evidence>
<feature type="binding site" evidence="6">
    <location>
        <position position="92"/>
    </location>
    <ligand>
        <name>Fe cation</name>
        <dbReference type="ChEBI" id="CHEBI:24875"/>
    </ligand>
</feature>
<dbReference type="GO" id="GO:0042586">
    <property type="term" value="F:peptide deformylase activity"/>
    <property type="evidence" value="ECO:0007669"/>
    <property type="project" value="UniProtKB-UniRule"/>
</dbReference>
<dbReference type="RefSeq" id="WP_132644565.1">
    <property type="nucleotide sequence ID" value="NZ_CP181386.1"/>
</dbReference>
<feature type="binding site" evidence="6">
    <location>
        <position position="138"/>
    </location>
    <ligand>
        <name>Fe cation</name>
        <dbReference type="ChEBI" id="CHEBI:24875"/>
    </ligand>
</feature>
<dbReference type="SUPFAM" id="SSF56420">
    <property type="entry name" value="Peptide deformylase"/>
    <property type="match status" value="1"/>
</dbReference>
<evidence type="ECO:0000313" key="8">
    <source>
        <dbReference type="Proteomes" id="UP000295106"/>
    </source>
</evidence>
<evidence type="ECO:0000256" key="2">
    <source>
        <dbReference type="ARBA" id="ARBA00022723"/>
    </source>
</evidence>
<dbReference type="Proteomes" id="UP000295106">
    <property type="component" value="Unassembled WGS sequence"/>
</dbReference>
<keyword evidence="3 6" id="KW-0378">Hydrolase</keyword>
<dbReference type="PANTHER" id="PTHR10458">
    <property type="entry name" value="PEPTIDE DEFORMYLASE"/>
    <property type="match status" value="1"/>
</dbReference>
<feature type="binding site" evidence="6">
    <location>
        <position position="134"/>
    </location>
    <ligand>
        <name>Fe cation</name>
        <dbReference type="ChEBI" id="CHEBI:24875"/>
    </ligand>
</feature>
<evidence type="ECO:0000256" key="1">
    <source>
        <dbReference type="ARBA" id="ARBA00010759"/>
    </source>
</evidence>
<dbReference type="NCBIfam" id="TIGR00079">
    <property type="entry name" value="pept_deformyl"/>
    <property type="match status" value="1"/>
</dbReference>
<dbReference type="GO" id="GO:0006412">
    <property type="term" value="P:translation"/>
    <property type="evidence" value="ECO:0007669"/>
    <property type="project" value="UniProtKB-UniRule"/>
</dbReference>
<evidence type="ECO:0000256" key="5">
    <source>
        <dbReference type="ARBA" id="ARBA00023004"/>
    </source>
</evidence>
<dbReference type="EC" id="3.5.1.88" evidence="6"/>
<dbReference type="PIRSF" id="PIRSF004749">
    <property type="entry name" value="Pep_def"/>
    <property type="match status" value="1"/>
</dbReference>
<dbReference type="PRINTS" id="PR01576">
    <property type="entry name" value="PDEFORMYLASE"/>
</dbReference>
<dbReference type="Gene3D" id="3.90.45.10">
    <property type="entry name" value="Peptide deformylase"/>
    <property type="match status" value="1"/>
</dbReference>
<comment type="function">
    <text evidence="6">Removes the formyl group from the N-terminal Met of newly synthesized proteins. Requires at least a dipeptide for an efficient rate of reaction. N-terminal L-methionine is a prerequisite for activity but the enzyme has broad specificity at other positions.</text>
</comment>
<keyword evidence="2 6" id="KW-0479">Metal-binding</keyword>
<gene>
    <name evidence="6" type="primary">def</name>
    <name evidence="7" type="ORF">EV684_101445</name>
</gene>
<reference evidence="7 8" key="1">
    <citation type="submission" date="2019-03" db="EMBL/GenBank/DDBJ databases">
        <title>Genomic Encyclopedia of Type Strains, Phase IV (KMG-IV): sequencing the most valuable type-strain genomes for metagenomic binning, comparative biology and taxonomic classification.</title>
        <authorList>
            <person name="Goeker M."/>
        </authorList>
    </citation>
    <scope>NUCLEOTIDE SEQUENCE [LARGE SCALE GENOMIC DNA]</scope>
    <source>
        <strain evidence="7 8">DSM 1709</strain>
    </source>
</reference>
<dbReference type="EMBL" id="SLXD01000001">
    <property type="protein sequence ID" value="TCP05573.1"/>
    <property type="molecule type" value="Genomic_DNA"/>
</dbReference>